<sequence>MLLREVAFLKDIPSQSLAFMADFVLTVFYFFLPKSAHTTPLHFIVRFCSYPLEGAICMSLYALSR</sequence>
<organism evidence="2 3">
    <name type="scientific">Ktedonospora formicarum</name>
    <dbReference type="NCBI Taxonomy" id="2778364"/>
    <lineage>
        <taxon>Bacteria</taxon>
        <taxon>Bacillati</taxon>
        <taxon>Chloroflexota</taxon>
        <taxon>Ktedonobacteria</taxon>
        <taxon>Ktedonobacterales</taxon>
        <taxon>Ktedonobacteraceae</taxon>
        <taxon>Ktedonospora</taxon>
    </lineage>
</organism>
<evidence type="ECO:0000313" key="2">
    <source>
        <dbReference type="EMBL" id="GHO44207.1"/>
    </source>
</evidence>
<keyword evidence="3" id="KW-1185">Reference proteome</keyword>
<accession>A0A8J3HUF1</accession>
<comment type="caution">
    <text evidence="2">The sequence shown here is derived from an EMBL/GenBank/DDBJ whole genome shotgun (WGS) entry which is preliminary data.</text>
</comment>
<gene>
    <name evidence="2" type="ORF">KSX_23700</name>
</gene>
<evidence type="ECO:0000313" key="3">
    <source>
        <dbReference type="Proteomes" id="UP000612362"/>
    </source>
</evidence>
<keyword evidence="1" id="KW-0812">Transmembrane</keyword>
<name>A0A8J3HUF1_9CHLR</name>
<keyword evidence="1" id="KW-0472">Membrane</keyword>
<evidence type="ECO:0000256" key="1">
    <source>
        <dbReference type="SAM" id="Phobius"/>
    </source>
</evidence>
<dbReference type="AlphaFoldDB" id="A0A8J3HUF1"/>
<reference evidence="2" key="1">
    <citation type="submission" date="2020-10" db="EMBL/GenBank/DDBJ databases">
        <title>Taxonomic study of unclassified bacteria belonging to the class Ktedonobacteria.</title>
        <authorList>
            <person name="Yabe S."/>
            <person name="Wang C.M."/>
            <person name="Zheng Y."/>
            <person name="Sakai Y."/>
            <person name="Cavaletti L."/>
            <person name="Monciardini P."/>
            <person name="Donadio S."/>
        </authorList>
    </citation>
    <scope>NUCLEOTIDE SEQUENCE</scope>
    <source>
        <strain evidence="2">SOSP1-1</strain>
    </source>
</reference>
<proteinExistence type="predicted"/>
<keyword evidence="1" id="KW-1133">Transmembrane helix</keyword>
<dbReference type="Proteomes" id="UP000612362">
    <property type="component" value="Unassembled WGS sequence"/>
</dbReference>
<protein>
    <submittedName>
        <fullName evidence="2">Uncharacterized protein</fullName>
    </submittedName>
</protein>
<feature type="transmembrane region" description="Helical" evidence="1">
    <location>
        <begin position="12"/>
        <end position="31"/>
    </location>
</feature>
<dbReference type="EMBL" id="BNJF01000001">
    <property type="protein sequence ID" value="GHO44207.1"/>
    <property type="molecule type" value="Genomic_DNA"/>
</dbReference>
<feature type="transmembrane region" description="Helical" evidence="1">
    <location>
        <begin position="43"/>
        <end position="63"/>
    </location>
</feature>